<name>A0A080ZAV8_PHYNI</name>
<proteinExistence type="predicted"/>
<gene>
    <name evidence="2" type="ORF">F444_18612</name>
</gene>
<accession>A0A080ZAV8</accession>
<reference evidence="2 3" key="1">
    <citation type="submission" date="2013-11" db="EMBL/GenBank/DDBJ databases">
        <title>The Genome Sequence of Phytophthora parasitica P1976.</title>
        <authorList>
            <consortium name="The Broad Institute Genomics Platform"/>
            <person name="Russ C."/>
            <person name="Tyler B."/>
            <person name="Panabieres F."/>
            <person name="Shan W."/>
            <person name="Tripathy S."/>
            <person name="Grunwald N."/>
            <person name="Machado M."/>
            <person name="Johnson C.S."/>
            <person name="Walker B."/>
            <person name="Young S."/>
            <person name="Zeng Q."/>
            <person name="Gargeya S."/>
            <person name="Fitzgerald M."/>
            <person name="Haas B."/>
            <person name="Abouelleil A."/>
            <person name="Allen A.W."/>
            <person name="Alvarado L."/>
            <person name="Arachchi H.M."/>
            <person name="Berlin A.M."/>
            <person name="Chapman S.B."/>
            <person name="Gainer-Dewar J."/>
            <person name="Goldberg J."/>
            <person name="Griggs A."/>
            <person name="Gujja S."/>
            <person name="Hansen M."/>
            <person name="Howarth C."/>
            <person name="Imamovic A."/>
            <person name="Ireland A."/>
            <person name="Larimer J."/>
            <person name="McCowan C."/>
            <person name="Murphy C."/>
            <person name="Pearson M."/>
            <person name="Poon T.W."/>
            <person name="Priest M."/>
            <person name="Roberts A."/>
            <person name="Saif S."/>
            <person name="Shea T."/>
            <person name="Sisk P."/>
            <person name="Sykes S."/>
            <person name="Wortman J."/>
            <person name="Nusbaum C."/>
            <person name="Birren B."/>
        </authorList>
    </citation>
    <scope>NUCLEOTIDE SEQUENCE [LARGE SCALE GENOMIC DNA]</scope>
    <source>
        <strain evidence="2 3">P1976</strain>
    </source>
</reference>
<feature type="compositionally biased region" description="Basic and acidic residues" evidence="1">
    <location>
        <begin position="39"/>
        <end position="48"/>
    </location>
</feature>
<evidence type="ECO:0000313" key="2">
    <source>
        <dbReference type="EMBL" id="ETO63769.1"/>
    </source>
</evidence>
<evidence type="ECO:0000313" key="3">
    <source>
        <dbReference type="Proteomes" id="UP000028582"/>
    </source>
</evidence>
<dbReference type="AlphaFoldDB" id="A0A080ZAV8"/>
<protein>
    <submittedName>
        <fullName evidence="2">Uncharacterized protein</fullName>
    </submittedName>
</protein>
<organism evidence="2 3">
    <name type="scientific">Phytophthora nicotianae P1976</name>
    <dbReference type="NCBI Taxonomy" id="1317066"/>
    <lineage>
        <taxon>Eukaryota</taxon>
        <taxon>Sar</taxon>
        <taxon>Stramenopiles</taxon>
        <taxon>Oomycota</taxon>
        <taxon>Peronosporomycetes</taxon>
        <taxon>Peronosporales</taxon>
        <taxon>Peronosporaceae</taxon>
        <taxon>Phytophthora</taxon>
    </lineage>
</organism>
<evidence type="ECO:0000256" key="1">
    <source>
        <dbReference type="SAM" id="MobiDB-lite"/>
    </source>
</evidence>
<comment type="caution">
    <text evidence="2">The sequence shown here is derived from an EMBL/GenBank/DDBJ whole genome shotgun (WGS) entry which is preliminary data.</text>
</comment>
<feature type="region of interest" description="Disordered" evidence="1">
    <location>
        <begin position="1"/>
        <end position="48"/>
    </location>
</feature>
<dbReference type="EMBL" id="ANJA01003432">
    <property type="protein sequence ID" value="ETO63769.1"/>
    <property type="molecule type" value="Genomic_DNA"/>
</dbReference>
<sequence>MLNGEDYQPEDDSEDQQQRTAAKARSWRTTSEINRRRHRDQEQMTKTK</sequence>
<dbReference type="Proteomes" id="UP000028582">
    <property type="component" value="Unassembled WGS sequence"/>
</dbReference>